<keyword evidence="1" id="KW-0812">Transmembrane</keyword>
<protein>
    <submittedName>
        <fullName evidence="2">Uncharacterized protein</fullName>
    </submittedName>
</protein>
<keyword evidence="3" id="KW-1185">Reference proteome</keyword>
<dbReference type="RefSeq" id="WP_338396878.1">
    <property type="nucleotide sequence ID" value="NZ_AP025292.1"/>
</dbReference>
<dbReference type="Proteomes" id="UP001354989">
    <property type="component" value="Chromosome"/>
</dbReference>
<keyword evidence="1" id="KW-0472">Membrane</keyword>
<sequence>MEKSKLAKWVGLLGFLVGILFFFRYLYVNGMAATGDDKTIEMAQAILIGSIAVLPGLFFQNRQTPEWLWVRVVYVFMMLFAVLGDIYIADPLGYGLPMMLIVIPFCLVVASVILIKVLNSKR</sequence>
<name>A0ABM7VF57_9BACT</name>
<organism evidence="2 3">
    <name type="scientific">Persicobacter psychrovividus</name>
    <dbReference type="NCBI Taxonomy" id="387638"/>
    <lineage>
        <taxon>Bacteria</taxon>
        <taxon>Pseudomonadati</taxon>
        <taxon>Bacteroidota</taxon>
        <taxon>Cytophagia</taxon>
        <taxon>Cytophagales</taxon>
        <taxon>Persicobacteraceae</taxon>
        <taxon>Persicobacter</taxon>
    </lineage>
</organism>
<evidence type="ECO:0000256" key="1">
    <source>
        <dbReference type="SAM" id="Phobius"/>
    </source>
</evidence>
<feature type="transmembrane region" description="Helical" evidence="1">
    <location>
        <begin position="94"/>
        <end position="118"/>
    </location>
</feature>
<reference evidence="2 3" key="1">
    <citation type="submission" date="2021-12" db="EMBL/GenBank/DDBJ databases">
        <title>Genome sequencing of bacteria with rrn-lacking chromosome and rrn-plasmid.</title>
        <authorList>
            <person name="Anda M."/>
            <person name="Iwasaki W."/>
        </authorList>
    </citation>
    <scope>NUCLEOTIDE SEQUENCE [LARGE SCALE GENOMIC DNA]</scope>
    <source>
        <strain evidence="2 3">NBRC 101262</strain>
    </source>
</reference>
<keyword evidence="1" id="KW-1133">Transmembrane helix</keyword>
<dbReference type="EMBL" id="AP025292">
    <property type="protein sequence ID" value="BDC99568.1"/>
    <property type="molecule type" value="Genomic_DNA"/>
</dbReference>
<feature type="transmembrane region" description="Helical" evidence="1">
    <location>
        <begin position="9"/>
        <end position="27"/>
    </location>
</feature>
<evidence type="ECO:0000313" key="3">
    <source>
        <dbReference type="Proteomes" id="UP001354989"/>
    </source>
</evidence>
<feature type="transmembrane region" description="Helical" evidence="1">
    <location>
        <begin position="68"/>
        <end position="88"/>
    </location>
</feature>
<gene>
    <name evidence="2" type="ORF">PEPS_18490</name>
</gene>
<proteinExistence type="predicted"/>
<feature type="transmembrane region" description="Helical" evidence="1">
    <location>
        <begin position="39"/>
        <end position="59"/>
    </location>
</feature>
<accession>A0ABM7VF57</accession>
<evidence type="ECO:0000313" key="2">
    <source>
        <dbReference type="EMBL" id="BDC99568.1"/>
    </source>
</evidence>